<feature type="region of interest" description="Disordered" evidence="1">
    <location>
        <begin position="1"/>
        <end position="69"/>
    </location>
</feature>
<gene>
    <name evidence="2" type="ORF">Tci_932185</name>
</gene>
<feature type="non-terminal residue" evidence="2">
    <location>
        <position position="1"/>
    </location>
</feature>
<dbReference type="EMBL" id="BKCJ011874986">
    <property type="protein sequence ID" value="GFD60216.1"/>
    <property type="molecule type" value="Genomic_DNA"/>
</dbReference>
<dbReference type="AlphaFoldDB" id="A0A699XQL8"/>
<proteinExistence type="predicted"/>
<comment type="caution">
    <text evidence="2">The sequence shown here is derived from an EMBL/GenBank/DDBJ whole genome shotgun (WGS) entry which is preliminary data.</text>
</comment>
<organism evidence="2">
    <name type="scientific">Tanacetum cinerariifolium</name>
    <name type="common">Dalmatian daisy</name>
    <name type="synonym">Chrysanthemum cinerariifolium</name>
    <dbReference type="NCBI Taxonomy" id="118510"/>
    <lineage>
        <taxon>Eukaryota</taxon>
        <taxon>Viridiplantae</taxon>
        <taxon>Streptophyta</taxon>
        <taxon>Embryophyta</taxon>
        <taxon>Tracheophyta</taxon>
        <taxon>Spermatophyta</taxon>
        <taxon>Magnoliopsida</taxon>
        <taxon>eudicotyledons</taxon>
        <taxon>Gunneridae</taxon>
        <taxon>Pentapetalae</taxon>
        <taxon>asterids</taxon>
        <taxon>campanulids</taxon>
        <taxon>Asterales</taxon>
        <taxon>Asteraceae</taxon>
        <taxon>Asteroideae</taxon>
        <taxon>Anthemideae</taxon>
        <taxon>Anthemidinae</taxon>
        <taxon>Tanacetum</taxon>
    </lineage>
</organism>
<evidence type="ECO:0000256" key="1">
    <source>
        <dbReference type="SAM" id="MobiDB-lite"/>
    </source>
</evidence>
<name>A0A699XQL8_TANCI</name>
<feature type="compositionally biased region" description="Low complexity" evidence="1">
    <location>
        <begin position="45"/>
        <end position="61"/>
    </location>
</feature>
<sequence length="69" mass="7357">RRHRAPFGTAAAHGRRQCAAGDHFGPAGRAHRRASRSTGHGVAGAGQCQPGRQRRQPPAGQRRARRGCP</sequence>
<protein>
    <submittedName>
        <fullName evidence="2">Uncharacterized protein</fullName>
    </submittedName>
</protein>
<evidence type="ECO:0000313" key="2">
    <source>
        <dbReference type="EMBL" id="GFD60216.1"/>
    </source>
</evidence>
<reference evidence="2" key="1">
    <citation type="journal article" date="2019" name="Sci. Rep.">
        <title>Draft genome of Tanacetum cinerariifolium, the natural source of mosquito coil.</title>
        <authorList>
            <person name="Yamashiro T."/>
            <person name="Shiraishi A."/>
            <person name="Satake H."/>
            <person name="Nakayama K."/>
        </authorList>
    </citation>
    <scope>NUCLEOTIDE SEQUENCE</scope>
</reference>
<accession>A0A699XQL8</accession>